<proteinExistence type="predicted"/>
<comment type="caution">
    <text evidence="1">The sequence shown here is derived from an EMBL/GenBank/DDBJ whole genome shotgun (WGS) entry which is preliminary data.</text>
</comment>
<evidence type="ECO:0000313" key="1">
    <source>
        <dbReference type="EMBL" id="KAI4454509.1"/>
    </source>
</evidence>
<keyword evidence="1" id="KW-0121">Carboxypeptidase</keyword>
<dbReference type="Proteomes" id="UP001056778">
    <property type="component" value="Chromosome 9"/>
</dbReference>
<evidence type="ECO:0000313" key="2">
    <source>
        <dbReference type="Proteomes" id="UP001056778"/>
    </source>
</evidence>
<reference evidence="1" key="1">
    <citation type="submission" date="2022-04" db="EMBL/GenBank/DDBJ databases">
        <title>Chromosome-scale genome assembly of Holotrichia oblita Faldermann.</title>
        <authorList>
            <person name="Rongchong L."/>
        </authorList>
    </citation>
    <scope>NUCLEOTIDE SEQUENCE</scope>
    <source>
        <strain evidence="1">81SQS9</strain>
    </source>
</reference>
<keyword evidence="1" id="KW-0645">Protease</keyword>
<gene>
    <name evidence="1" type="ORF">MML48_9g00005983</name>
</gene>
<keyword evidence="1" id="KW-0378">Hydrolase</keyword>
<name>A0ACB9SJ57_HOLOL</name>
<dbReference type="EMBL" id="CM043023">
    <property type="protein sequence ID" value="KAI4454509.1"/>
    <property type="molecule type" value="Genomic_DNA"/>
</dbReference>
<sequence length="1127" mass="128925">MGLLILTLFTFNIILAAEAQVIFRNRDDPLRHIIPSEYAKAPKWHNIIQRVDHFNPTDKRTWSMRYLSNDQFFVDSGPIFVMIGGEWEIVPDDLMGGHMFDIAEQNNGMMFYTEHRYYGESFPLKNLTVENLKYLSADQALTDLVYFIQNMKETNCNLANSKVVFVGGSYAGTLATWARLKYPHIVDIAYASSAPLHAVADFYEYMEVVGDQIKLQSQECWNTISEAISELEHKLETSSGINEMSERFRMCEIIRTDEPYRSHFFTYVTHKFPGLVQYGTNDEIQYMCKQLMSYPGKSLDKLISWAQVIFRNTDDPLGHLIPSEYAKAPKWHNIIQRVDHFNPTDKRTWSMRYISNDQFFVDSGPIFVMIGGEWEIVPDDLMGGHMFDIAEQNNGMMFYTEHRYYGESFPLNNLTVENLKYLSADQALVDLVYFIQNMKETNTNLANSKVVVVGGSYGGTLATWARLKYPHIVDIAYASSAPLHAVADFYEYMEVVGDQIKLQSQECVNTISEAISELEHKLETPSGINEMSERFRMCEIIRTDEPYRSHFFDYVTYKFPGLVQYGTNDEIQYMCKQLMSYPGKSLDKLISWVNFGRFTKSSTPAAILDEKLEDHSGNILNELLSYQQFSNDCVPSYDQKIEIGRNDENNSTAVNTSFLPQAKLILHKFGPPPDDVPNTKATRAPQWHTIIQRVDHFNVRDIRTWDMRYISNDQFFEVGGPILIYLGGEWQISASSLMTGQIFDMAEQHRGMMYYTEHRYYGYSYPTENMSTENLRYLSLDQAIADVVYFIQYIKANTPGLANSQVVVIGGSYSASMATWIRLKYPHIIDIAYASSAPVRAVADFYEYYEVVDHNIGLISQQCLNTIEEGIYQLEAKLETEDGIAEMSERLYTCTTIQNIEPYRSFLFNMAIGEIFAGLVQYAGQTSIQDDCNLLLGFAGNSLDKLIGYIRNYYGNDCIDDYAEFIRMYGAIENTNDAWRPWLYQTCTEYGYYQTTTSNYQPFGNTFALKFFVDMCTDLFGADFGTAILDTGVIRTNIFYGSLTPEITKVVSVHGTVDPWHALGILEDLNPLAPAIVINGTSHCADLSSIRDTDPPQLIAAKIRIQQLVTEWLARNQAPVEFMDTTD</sequence>
<protein>
    <submittedName>
        <fullName evidence="1">Protease s28 pro-x carboxypeptidase-related</fullName>
    </submittedName>
</protein>
<keyword evidence="2" id="KW-1185">Reference proteome</keyword>
<accession>A0ACB9SJ57</accession>
<organism evidence="1 2">
    <name type="scientific">Holotrichia oblita</name>
    <name type="common">Chafer beetle</name>
    <dbReference type="NCBI Taxonomy" id="644536"/>
    <lineage>
        <taxon>Eukaryota</taxon>
        <taxon>Metazoa</taxon>
        <taxon>Ecdysozoa</taxon>
        <taxon>Arthropoda</taxon>
        <taxon>Hexapoda</taxon>
        <taxon>Insecta</taxon>
        <taxon>Pterygota</taxon>
        <taxon>Neoptera</taxon>
        <taxon>Endopterygota</taxon>
        <taxon>Coleoptera</taxon>
        <taxon>Polyphaga</taxon>
        <taxon>Scarabaeiformia</taxon>
        <taxon>Scarabaeidae</taxon>
        <taxon>Melolonthinae</taxon>
        <taxon>Holotrichia</taxon>
    </lineage>
</organism>